<proteinExistence type="predicted"/>
<dbReference type="AlphaFoldDB" id="A0A2K4ZKW7"/>
<keyword evidence="6" id="KW-1185">Reference proteome</keyword>
<dbReference type="RefSeq" id="WP_103241137.1">
    <property type="nucleotide sequence ID" value="NZ_CANRXC010000028.1"/>
</dbReference>
<evidence type="ECO:0000256" key="2">
    <source>
        <dbReference type="ARBA" id="ARBA00022741"/>
    </source>
</evidence>
<dbReference type="InterPro" id="IPR050763">
    <property type="entry name" value="ABC_transporter_ATP-binding"/>
</dbReference>
<dbReference type="InterPro" id="IPR027417">
    <property type="entry name" value="P-loop_NTPase"/>
</dbReference>
<dbReference type="EMBL" id="OFSM01000022">
    <property type="protein sequence ID" value="SOY31129.1"/>
    <property type="molecule type" value="Genomic_DNA"/>
</dbReference>
<organism evidence="5 6">
    <name type="scientific">Acetatifactor muris</name>
    <dbReference type="NCBI Taxonomy" id="879566"/>
    <lineage>
        <taxon>Bacteria</taxon>
        <taxon>Bacillati</taxon>
        <taxon>Bacillota</taxon>
        <taxon>Clostridia</taxon>
        <taxon>Lachnospirales</taxon>
        <taxon>Lachnospiraceae</taxon>
        <taxon>Acetatifactor</taxon>
    </lineage>
</organism>
<evidence type="ECO:0000259" key="4">
    <source>
        <dbReference type="PROSITE" id="PS50893"/>
    </source>
</evidence>
<dbReference type="SUPFAM" id="SSF52540">
    <property type="entry name" value="P-loop containing nucleoside triphosphate hydrolases"/>
    <property type="match status" value="1"/>
</dbReference>
<keyword evidence="3 5" id="KW-0067">ATP-binding</keyword>
<reference evidence="5 6" key="1">
    <citation type="submission" date="2018-01" db="EMBL/GenBank/DDBJ databases">
        <authorList>
            <person name="Gaut B.S."/>
            <person name="Morton B.R."/>
            <person name="Clegg M.T."/>
            <person name="Duvall M.R."/>
        </authorList>
    </citation>
    <scope>NUCLEOTIDE SEQUENCE [LARGE SCALE GENOMIC DNA]</scope>
    <source>
        <strain evidence="5">GP69</strain>
    </source>
</reference>
<dbReference type="GO" id="GO:0005524">
    <property type="term" value="F:ATP binding"/>
    <property type="evidence" value="ECO:0007669"/>
    <property type="project" value="UniProtKB-KW"/>
</dbReference>
<evidence type="ECO:0000313" key="6">
    <source>
        <dbReference type="Proteomes" id="UP000236311"/>
    </source>
</evidence>
<keyword evidence="2" id="KW-0547">Nucleotide-binding</keyword>
<evidence type="ECO:0000256" key="1">
    <source>
        <dbReference type="ARBA" id="ARBA00022448"/>
    </source>
</evidence>
<feature type="domain" description="ABC transporter" evidence="4">
    <location>
        <begin position="22"/>
        <end position="255"/>
    </location>
</feature>
<name>A0A2K4ZKW7_9FIRM</name>
<dbReference type="InterPro" id="IPR003593">
    <property type="entry name" value="AAA+_ATPase"/>
</dbReference>
<evidence type="ECO:0000313" key="5">
    <source>
        <dbReference type="EMBL" id="SOY31129.1"/>
    </source>
</evidence>
<gene>
    <name evidence="5" type="primary">ybhF_6</name>
    <name evidence="5" type="ORF">AMURIS_03863</name>
</gene>
<dbReference type="Gene3D" id="3.40.50.300">
    <property type="entry name" value="P-loop containing nucleotide triphosphate hydrolases"/>
    <property type="match status" value="1"/>
</dbReference>
<dbReference type="PROSITE" id="PS50893">
    <property type="entry name" value="ABC_TRANSPORTER_2"/>
    <property type="match status" value="1"/>
</dbReference>
<keyword evidence="1" id="KW-0813">Transport</keyword>
<dbReference type="GO" id="GO:0016887">
    <property type="term" value="F:ATP hydrolysis activity"/>
    <property type="evidence" value="ECO:0007669"/>
    <property type="project" value="InterPro"/>
</dbReference>
<dbReference type="PANTHER" id="PTHR42711">
    <property type="entry name" value="ABC TRANSPORTER ATP-BINDING PROTEIN"/>
    <property type="match status" value="1"/>
</dbReference>
<dbReference type="InterPro" id="IPR003439">
    <property type="entry name" value="ABC_transporter-like_ATP-bd"/>
</dbReference>
<dbReference type="CDD" id="cd03267">
    <property type="entry name" value="ABC_NatA_like"/>
    <property type="match status" value="1"/>
</dbReference>
<accession>A0A2K4ZKW7</accession>
<dbReference type="OrthoDB" id="9804819at2"/>
<evidence type="ECO:0000256" key="3">
    <source>
        <dbReference type="ARBA" id="ARBA00022840"/>
    </source>
</evidence>
<dbReference type="Pfam" id="PF00005">
    <property type="entry name" value="ABC_tran"/>
    <property type="match status" value="1"/>
</dbReference>
<dbReference type="Proteomes" id="UP000236311">
    <property type="component" value="Unassembled WGS sequence"/>
</dbReference>
<sequence>MIELSGISKTYRVARRPAGMGNALKSLFSREYTLIPALTDVSFTIRDREMVGYIGPNGAGKSTTIKIMCGVLTPDSGTCVINGRVPYRERIAHVRDIGVVFGQRSQLWWDVPVADSFELIRDIYKVKEDRYRKNVNDLTELLDLGDILQTPVRNLSLGQRMRCEIVASLLHDPKVLFLDEPTIGLDAVSKIAVRKFIRRLNVERGTTILLTTHDMQDIEALTQRVLLIGKGKVLVDGTLAGLKKHIASRKTMTIEYRGPLPTPIEGMMPLQSDDGRLVLSFDPSEIPVSEAITYFAQNTDLLDVSVSDVTTEEMAAKLYKEYNL</sequence>
<dbReference type="SMART" id="SM00382">
    <property type="entry name" value="AAA"/>
    <property type="match status" value="1"/>
</dbReference>
<protein>
    <submittedName>
        <fullName evidence="5">Putative ABC transporter ATP-binding protein YbhF</fullName>
    </submittedName>
</protein>
<dbReference type="PANTHER" id="PTHR42711:SF1">
    <property type="entry name" value="ABC-TRANSPORT PROTEIN, ATP-BINDING COMPONENT"/>
    <property type="match status" value="1"/>
</dbReference>